<dbReference type="PANTHER" id="PTHR46494:SF3">
    <property type="entry name" value="ZINC TRANSPORT PROTEIN ZNTB"/>
    <property type="match status" value="1"/>
</dbReference>
<dbReference type="Proteomes" id="UP000664169">
    <property type="component" value="Unassembled WGS sequence"/>
</dbReference>
<evidence type="ECO:0000313" key="8">
    <source>
        <dbReference type="Proteomes" id="UP000664169"/>
    </source>
</evidence>
<dbReference type="EMBL" id="CAJPDQ010000036">
    <property type="protein sequence ID" value="CAF9930579.1"/>
    <property type="molecule type" value="Genomic_DNA"/>
</dbReference>
<dbReference type="PANTHER" id="PTHR46494">
    <property type="entry name" value="CORA FAMILY METAL ION TRANSPORTER (EUROFUNG)"/>
    <property type="match status" value="1"/>
</dbReference>
<dbReference type="Pfam" id="PF01544">
    <property type="entry name" value="CorA"/>
    <property type="match status" value="1"/>
</dbReference>
<keyword evidence="8" id="KW-1185">Reference proteome</keyword>
<keyword evidence="2 6" id="KW-0812">Transmembrane</keyword>
<feature type="transmembrane region" description="Helical" evidence="6">
    <location>
        <begin position="527"/>
        <end position="546"/>
    </location>
</feature>
<reference evidence="7" key="1">
    <citation type="submission" date="2021-03" db="EMBL/GenBank/DDBJ databases">
        <authorList>
            <person name="Tagirdzhanova G."/>
        </authorList>
    </citation>
    <scope>NUCLEOTIDE SEQUENCE</scope>
</reference>
<name>A0A8H3IX53_9LECA</name>
<dbReference type="GO" id="GO:0050897">
    <property type="term" value="F:cobalt ion binding"/>
    <property type="evidence" value="ECO:0007669"/>
    <property type="project" value="TreeGrafter"/>
</dbReference>
<evidence type="ECO:0000256" key="2">
    <source>
        <dbReference type="ARBA" id="ARBA00022692"/>
    </source>
</evidence>
<sequence>MSSSTQDEGRNSSDGGAADTRSTRRPISPNRPTSLPARLLSNLSERTSRRSSTSPLRDEWHFEEGVETKSAEKRQPPWSRTKHPKLGWKAKLSSKKLKSGRVLVVDYVKAELSKEGMRKVASRELQSIHALEKLYDAPDQDDTPILRLLHIQNADWAVKFVLDKFAIEKNEIVGNDFSKYVLESQIENNGRKPVLRGRTWVPQHDPWRGINKMAFGLDYVKLFPRNDSLVSDFKGNKNRFMELNVYDDVDDSPRLGWDVCTQRLSCYIQRQEESSDSSSDPMEGTDIENPYATGRAADQYDNGNTIIVFENCNTKNIEDTLIRARGPVESRWRRLPFYIAADQQEVTTDDELALECMKYITQDLWNSLADSWSEFLDQADHHVAILEEKIYEQPADESRADEIWRNSSNWLKIERLMYTHFGLVRQFNNSLKEYIEDPEEGGWLDSQTETFETLLQRTSENLIKPTDSLSDLMYKSVGIRDTRHSLELSYSMWRLSWITFIFLPLNYSTSFFGMNVDIFQNNPELKWYFISSVPLLVMVFITYWILKHLLVQNRQTPYSRGIYERFFYELSERYPRLWSRIGPRTQIKFMNFWQRLQWHLIQKWNVADKTIANPAGTEDNQYDGLGTWQHWKKVMTRRWTAELNIMSTIKLEPEAQAPYVLSEKYAPPTAVATLDQVICETNINDYNLKPAIPPSQPQTLLAIPNVQNPVTTRGGGSPRTNRFSMLSTSSRERRGSHDSQGSSGVMVEEQNEDWLCYNRRYNKGRSATS</sequence>
<feature type="compositionally biased region" description="Low complexity" evidence="5">
    <location>
        <begin position="38"/>
        <end position="55"/>
    </location>
</feature>
<feature type="compositionally biased region" description="Polar residues" evidence="5">
    <location>
        <begin position="718"/>
        <end position="729"/>
    </location>
</feature>
<keyword evidence="3 6" id="KW-1133">Transmembrane helix</keyword>
<dbReference type="InterPro" id="IPR002523">
    <property type="entry name" value="MgTranspt_CorA/ZnTranspt_ZntB"/>
</dbReference>
<proteinExistence type="predicted"/>
<organism evidence="7 8">
    <name type="scientific">Gomphillus americanus</name>
    <dbReference type="NCBI Taxonomy" id="1940652"/>
    <lineage>
        <taxon>Eukaryota</taxon>
        <taxon>Fungi</taxon>
        <taxon>Dikarya</taxon>
        <taxon>Ascomycota</taxon>
        <taxon>Pezizomycotina</taxon>
        <taxon>Lecanoromycetes</taxon>
        <taxon>OSLEUM clade</taxon>
        <taxon>Ostropomycetidae</taxon>
        <taxon>Ostropales</taxon>
        <taxon>Graphidaceae</taxon>
        <taxon>Gomphilloideae</taxon>
        <taxon>Gomphillus</taxon>
    </lineage>
</organism>
<dbReference type="GO" id="GO:0005886">
    <property type="term" value="C:plasma membrane"/>
    <property type="evidence" value="ECO:0007669"/>
    <property type="project" value="UniProtKB-SubCell"/>
</dbReference>
<dbReference type="Gene3D" id="1.20.58.340">
    <property type="entry name" value="Magnesium transport protein CorA, transmembrane region"/>
    <property type="match status" value="1"/>
</dbReference>
<feature type="region of interest" description="Disordered" evidence="5">
    <location>
        <begin position="707"/>
        <end position="747"/>
    </location>
</feature>
<feature type="transmembrane region" description="Helical" evidence="6">
    <location>
        <begin position="488"/>
        <end position="507"/>
    </location>
</feature>
<feature type="region of interest" description="Disordered" evidence="5">
    <location>
        <begin position="271"/>
        <end position="296"/>
    </location>
</feature>
<evidence type="ECO:0000256" key="1">
    <source>
        <dbReference type="ARBA" id="ARBA00004651"/>
    </source>
</evidence>
<dbReference type="GO" id="GO:0015087">
    <property type="term" value="F:cobalt ion transmembrane transporter activity"/>
    <property type="evidence" value="ECO:0007669"/>
    <property type="project" value="TreeGrafter"/>
</dbReference>
<protein>
    <submittedName>
        <fullName evidence="7">Uncharacterized protein</fullName>
    </submittedName>
</protein>
<keyword evidence="4 6" id="KW-0472">Membrane</keyword>
<evidence type="ECO:0000313" key="7">
    <source>
        <dbReference type="EMBL" id="CAF9930579.1"/>
    </source>
</evidence>
<dbReference type="GO" id="GO:0015095">
    <property type="term" value="F:magnesium ion transmembrane transporter activity"/>
    <property type="evidence" value="ECO:0007669"/>
    <property type="project" value="TreeGrafter"/>
</dbReference>
<dbReference type="SUPFAM" id="SSF144083">
    <property type="entry name" value="Magnesium transport protein CorA, transmembrane region"/>
    <property type="match status" value="1"/>
</dbReference>
<accession>A0A8H3IX53</accession>
<dbReference type="OrthoDB" id="194358at2759"/>
<dbReference type="AlphaFoldDB" id="A0A8H3IX53"/>
<evidence type="ECO:0000256" key="6">
    <source>
        <dbReference type="SAM" id="Phobius"/>
    </source>
</evidence>
<evidence type="ECO:0000256" key="5">
    <source>
        <dbReference type="SAM" id="MobiDB-lite"/>
    </source>
</evidence>
<evidence type="ECO:0000256" key="3">
    <source>
        <dbReference type="ARBA" id="ARBA00022989"/>
    </source>
</evidence>
<comment type="caution">
    <text evidence="7">The sequence shown here is derived from an EMBL/GenBank/DDBJ whole genome shotgun (WGS) entry which is preliminary data.</text>
</comment>
<feature type="region of interest" description="Disordered" evidence="5">
    <location>
        <begin position="1"/>
        <end position="85"/>
    </location>
</feature>
<comment type="subcellular location">
    <subcellularLocation>
        <location evidence="1">Cell membrane</location>
        <topology evidence="1">Multi-pass membrane protein</topology>
    </subcellularLocation>
</comment>
<gene>
    <name evidence="7" type="ORF">GOMPHAMPRED_005678</name>
</gene>
<evidence type="ECO:0000256" key="4">
    <source>
        <dbReference type="ARBA" id="ARBA00023136"/>
    </source>
</evidence>
<dbReference type="InterPro" id="IPR045863">
    <property type="entry name" value="CorA_TM1_TM2"/>
</dbReference>
<dbReference type="GO" id="GO:0000287">
    <property type="term" value="F:magnesium ion binding"/>
    <property type="evidence" value="ECO:0007669"/>
    <property type="project" value="TreeGrafter"/>
</dbReference>
<feature type="compositionally biased region" description="Basic and acidic residues" evidence="5">
    <location>
        <begin position="56"/>
        <end position="75"/>
    </location>
</feature>